<comment type="caution">
    <text evidence="6">The sequence shown here is derived from an EMBL/GenBank/DDBJ whole genome shotgun (WGS) entry which is preliminary data.</text>
</comment>
<keyword evidence="4" id="KW-0804">Transcription</keyword>
<keyword evidence="3" id="KW-0238">DNA-binding</keyword>
<dbReference type="InterPro" id="IPR036388">
    <property type="entry name" value="WH-like_DNA-bd_sf"/>
</dbReference>
<evidence type="ECO:0000256" key="2">
    <source>
        <dbReference type="ARBA" id="ARBA00023015"/>
    </source>
</evidence>
<dbReference type="EMBL" id="BSPQ01000001">
    <property type="protein sequence ID" value="GLS89593.1"/>
    <property type="molecule type" value="Genomic_DNA"/>
</dbReference>
<gene>
    <name evidence="6" type="primary">metR</name>
    <name evidence="6" type="ORF">GCM10007916_06600</name>
</gene>
<evidence type="ECO:0000256" key="1">
    <source>
        <dbReference type="ARBA" id="ARBA00009437"/>
    </source>
</evidence>
<feature type="domain" description="HTH lysR-type" evidence="5">
    <location>
        <begin position="2"/>
        <end position="59"/>
    </location>
</feature>
<protein>
    <submittedName>
        <fullName evidence="6">LysR family transcriptional regulator</fullName>
    </submittedName>
</protein>
<dbReference type="PRINTS" id="PR00039">
    <property type="entry name" value="HTHLYSR"/>
</dbReference>
<accession>A0ABQ6DXL1</accession>
<dbReference type="Gene3D" id="1.10.10.10">
    <property type="entry name" value="Winged helix-like DNA-binding domain superfamily/Winged helix DNA-binding domain"/>
    <property type="match status" value="1"/>
</dbReference>
<evidence type="ECO:0000313" key="6">
    <source>
        <dbReference type="EMBL" id="GLS89593.1"/>
    </source>
</evidence>
<dbReference type="PANTHER" id="PTHR30126:SF25">
    <property type="entry name" value="HTH-TYPE TRANSCRIPTIONAL REGULATOR METR"/>
    <property type="match status" value="1"/>
</dbReference>
<dbReference type="Gene3D" id="3.40.190.10">
    <property type="entry name" value="Periplasmic binding protein-like II"/>
    <property type="match status" value="1"/>
</dbReference>
<dbReference type="InterPro" id="IPR036390">
    <property type="entry name" value="WH_DNA-bd_sf"/>
</dbReference>
<dbReference type="InterPro" id="IPR000847">
    <property type="entry name" value="LysR_HTH_N"/>
</dbReference>
<name>A0ABQ6DXL1_9GAMM</name>
<evidence type="ECO:0000256" key="3">
    <source>
        <dbReference type="ARBA" id="ARBA00023125"/>
    </source>
</evidence>
<dbReference type="Pfam" id="PF03466">
    <property type="entry name" value="LysR_substrate"/>
    <property type="match status" value="1"/>
</dbReference>
<evidence type="ECO:0000259" key="5">
    <source>
        <dbReference type="PROSITE" id="PS50931"/>
    </source>
</evidence>
<proteinExistence type="inferred from homology"/>
<comment type="similarity">
    <text evidence="1">Belongs to the LysR transcriptional regulatory family.</text>
</comment>
<reference evidence="7" key="1">
    <citation type="journal article" date="2019" name="Int. J. Syst. Evol. Microbiol.">
        <title>The Global Catalogue of Microorganisms (GCM) 10K type strain sequencing project: providing services to taxonomists for standard genome sequencing and annotation.</title>
        <authorList>
            <consortium name="The Broad Institute Genomics Platform"/>
            <consortium name="The Broad Institute Genome Sequencing Center for Infectious Disease"/>
            <person name="Wu L."/>
            <person name="Ma J."/>
        </authorList>
    </citation>
    <scope>NUCLEOTIDE SEQUENCE [LARGE SCALE GENOMIC DNA]</scope>
    <source>
        <strain evidence="7">NBRC 103166</strain>
    </source>
</reference>
<dbReference type="SUPFAM" id="SSF53850">
    <property type="entry name" value="Periplasmic binding protein-like II"/>
    <property type="match status" value="1"/>
</dbReference>
<dbReference type="SUPFAM" id="SSF46785">
    <property type="entry name" value="Winged helix' DNA-binding domain"/>
    <property type="match status" value="1"/>
</dbReference>
<evidence type="ECO:0000256" key="4">
    <source>
        <dbReference type="ARBA" id="ARBA00023163"/>
    </source>
</evidence>
<keyword evidence="7" id="KW-1185">Reference proteome</keyword>
<keyword evidence="2" id="KW-0805">Transcription regulation</keyword>
<dbReference type="PANTHER" id="PTHR30126">
    <property type="entry name" value="HTH-TYPE TRANSCRIPTIONAL REGULATOR"/>
    <property type="match status" value="1"/>
</dbReference>
<sequence length="296" mass="33765">MIEPLHLRIMIALDEKGTLTQAADALFLTQSALSHQIRHLEKKLNVKLWQRCGRRLRLTPAGELLLKTAHQVMPALLQTESSLKAIGEGQQGVLRIGVECFPCHEWLTKVVANFLTDKPNIDVDIIRQFQFSGLEGLLHHHVDLLITPDISENENLSNVPLFEYEQVLLVANNHALANQLHVSAQQLQDQTLFTFPIEKQRLDIFNQFLWPNNIEPKAHKQLESVAIILQMVSHQRGVCVLPEWLADSYAQQYCVSKLRLGEKGLFKTLYATVKKQDKTLHYLRHFIALGQQGVIK</sequence>
<dbReference type="Proteomes" id="UP001157353">
    <property type="component" value="Unassembled WGS sequence"/>
</dbReference>
<organism evidence="6 7">
    <name type="scientific">Psychromonas marina</name>
    <dbReference type="NCBI Taxonomy" id="88364"/>
    <lineage>
        <taxon>Bacteria</taxon>
        <taxon>Pseudomonadati</taxon>
        <taxon>Pseudomonadota</taxon>
        <taxon>Gammaproteobacteria</taxon>
        <taxon>Alteromonadales</taxon>
        <taxon>Psychromonadaceae</taxon>
        <taxon>Psychromonas</taxon>
    </lineage>
</organism>
<dbReference type="InterPro" id="IPR005119">
    <property type="entry name" value="LysR_subst-bd"/>
</dbReference>
<dbReference type="Pfam" id="PF00126">
    <property type="entry name" value="HTH_1"/>
    <property type="match status" value="1"/>
</dbReference>
<dbReference type="RefSeq" id="WP_284202707.1">
    <property type="nucleotide sequence ID" value="NZ_BSPQ01000001.1"/>
</dbReference>
<dbReference type="PROSITE" id="PS50931">
    <property type="entry name" value="HTH_LYSR"/>
    <property type="match status" value="1"/>
</dbReference>
<evidence type="ECO:0000313" key="7">
    <source>
        <dbReference type="Proteomes" id="UP001157353"/>
    </source>
</evidence>